<dbReference type="Proteomes" id="UP000239352">
    <property type="component" value="Unassembled WGS sequence"/>
</dbReference>
<name>A0A2T0GTF0_ACTMO</name>
<evidence type="ECO:0000256" key="1">
    <source>
        <dbReference type="SAM" id="MobiDB-lite"/>
    </source>
</evidence>
<dbReference type="EMBL" id="PVSR01000034">
    <property type="protein sequence ID" value="PRW62374.1"/>
    <property type="molecule type" value="Genomic_DNA"/>
</dbReference>
<dbReference type="AlphaFoldDB" id="A0A2T0GTF0"/>
<evidence type="ECO:0000313" key="2">
    <source>
        <dbReference type="EMBL" id="PRW62374.1"/>
    </source>
</evidence>
<dbReference type="InParanoid" id="A0A2T0GTF0"/>
<sequence>MVLVLGAGDRPGPDAPPSSGVRGGRRRVREGAPPRPCGAAECPRGPVVEFRADTPTIILAAAGDDV</sequence>
<keyword evidence="3" id="KW-1185">Reference proteome</keyword>
<accession>A0A2T0GTF0</accession>
<proteinExistence type="predicted"/>
<evidence type="ECO:0000313" key="3">
    <source>
        <dbReference type="Proteomes" id="UP000239352"/>
    </source>
</evidence>
<reference evidence="2 3" key="1">
    <citation type="submission" date="2018-03" db="EMBL/GenBank/DDBJ databases">
        <title>Actinopolyspora mortivallis from Sahara, screening for active biomolecules.</title>
        <authorList>
            <person name="Selama O."/>
            <person name="Wellington E.M.H."/>
            <person name="Hacene H."/>
        </authorList>
    </citation>
    <scope>NUCLEOTIDE SEQUENCE [LARGE SCALE GENOMIC DNA]</scope>
    <source>
        <strain evidence="2 3">M5A</strain>
    </source>
</reference>
<gene>
    <name evidence="2" type="ORF">CEP50_15970</name>
</gene>
<comment type="caution">
    <text evidence="2">The sequence shown here is derived from an EMBL/GenBank/DDBJ whole genome shotgun (WGS) entry which is preliminary data.</text>
</comment>
<protein>
    <submittedName>
        <fullName evidence="2">Uncharacterized protein</fullName>
    </submittedName>
</protein>
<feature type="region of interest" description="Disordered" evidence="1">
    <location>
        <begin position="1"/>
        <end position="40"/>
    </location>
</feature>
<feature type="compositionally biased region" description="Low complexity" evidence="1">
    <location>
        <begin position="1"/>
        <end position="10"/>
    </location>
</feature>
<organism evidence="2 3">
    <name type="scientific">Actinopolyspora mortivallis</name>
    <dbReference type="NCBI Taxonomy" id="33906"/>
    <lineage>
        <taxon>Bacteria</taxon>
        <taxon>Bacillati</taxon>
        <taxon>Actinomycetota</taxon>
        <taxon>Actinomycetes</taxon>
        <taxon>Actinopolysporales</taxon>
        <taxon>Actinopolysporaceae</taxon>
        <taxon>Actinopolyspora</taxon>
    </lineage>
</organism>